<evidence type="ECO:0000313" key="4">
    <source>
        <dbReference type="Proteomes" id="UP000305948"/>
    </source>
</evidence>
<evidence type="ECO:0000256" key="2">
    <source>
        <dbReference type="SAM" id="Phobius"/>
    </source>
</evidence>
<evidence type="ECO:0008006" key="5">
    <source>
        <dbReference type="Google" id="ProtNLM"/>
    </source>
</evidence>
<feature type="transmembrane region" description="Helical" evidence="2">
    <location>
        <begin position="117"/>
        <end position="136"/>
    </location>
</feature>
<dbReference type="STRING" id="5364.A0A5C3NFY0"/>
<accession>A0A5C3NFY0</accession>
<feature type="compositionally biased region" description="Low complexity" evidence="1">
    <location>
        <begin position="262"/>
        <end position="278"/>
    </location>
</feature>
<feature type="region of interest" description="Disordered" evidence="1">
    <location>
        <begin position="240"/>
        <end position="284"/>
    </location>
</feature>
<keyword evidence="2" id="KW-1133">Transmembrane helix</keyword>
<keyword evidence="2" id="KW-0812">Transmembrane</keyword>
<keyword evidence="2" id="KW-0472">Membrane</keyword>
<proteinExistence type="predicted"/>
<dbReference type="Proteomes" id="UP000305948">
    <property type="component" value="Unassembled WGS sequence"/>
</dbReference>
<feature type="transmembrane region" description="Helical" evidence="2">
    <location>
        <begin position="173"/>
        <end position="192"/>
    </location>
</feature>
<dbReference type="OrthoDB" id="3364107at2759"/>
<evidence type="ECO:0000256" key="1">
    <source>
        <dbReference type="SAM" id="MobiDB-lite"/>
    </source>
</evidence>
<gene>
    <name evidence="3" type="ORF">OE88DRAFT_723214</name>
</gene>
<sequence>MPLNENYLGTRCVQYYKTAMGQETQGPLLHIPRTPKQVVNTMPFLQILRLVILALASVFAVIALGIAADLMSLTETYFDETLIFCILAVVSACLTLLTLPVMIVLDMVRKGAFTSMVVFELAWLFVLWVLWLATAADASYANSLTFAGGSCDYINPYVNKACHEFGAAQAFSYLTWIILMGYTVTLLVFAIIGQTRGNKVWLASVRDNSFLRRSAPAGGPVLEEKYPPVAAPVLSHPQYQTPSPPAPTFHAQHQPTVGSHYGSPSPQQPGMGMPHGGQATYAQV</sequence>
<evidence type="ECO:0000313" key="3">
    <source>
        <dbReference type="EMBL" id="TFK56240.1"/>
    </source>
</evidence>
<keyword evidence="4" id="KW-1185">Reference proteome</keyword>
<feature type="transmembrane region" description="Helical" evidence="2">
    <location>
        <begin position="81"/>
        <end position="105"/>
    </location>
</feature>
<name>A0A5C3NFY0_9AGAM</name>
<dbReference type="EMBL" id="ML213504">
    <property type="protein sequence ID" value="TFK56240.1"/>
    <property type="molecule type" value="Genomic_DNA"/>
</dbReference>
<feature type="transmembrane region" description="Helical" evidence="2">
    <location>
        <begin position="47"/>
        <end position="69"/>
    </location>
</feature>
<protein>
    <recommendedName>
        <fullName evidence="5">MARVEL domain-containing protein</fullName>
    </recommendedName>
</protein>
<reference evidence="3 4" key="1">
    <citation type="journal article" date="2019" name="Nat. Ecol. Evol.">
        <title>Megaphylogeny resolves global patterns of mushroom evolution.</title>
        <authorList>
            <person name="Varga T."/>
            <person name="Krizsan K."/>
            <person name="Foldi C."/>
            <person name="Dima B."/>
            <person name="Sanchez-Garcia M."/>
            <person name="Sanchez-Ramirez S."/>
            <person name="Szollosi G.J."/>
            <person name="Szarkandi J.G."/>
            <person name="Papp V."/>
            <person name="Albert L."/>
            <person name="Andreopoulos W."/>
            <person name="Angelini C."/>
            <person name="Antonin V."/>
            <person name="Barry K.W."/>
            <person name="Bougher N.L."/>
            <person name="Buchanan P."/>
            <person name="Buyck B."/>
            <person name="Bense V."/>
            <person name="Catcheside P."/>
            <person name="Chovatia M."/>
            <person name="Cooper J."/>
            <person name="Damon W."/>
            <person name="Desjardin D."/>
            <person name="Finy P."/>
            <person name="Geml J."/>
            <person name="Haridas S."/>
            <person name="Hughes K."/>
            <person name="Justo A."/>
            <person name="Karasinski D."/>
            <person name="Kautmanova I."/>
            <person name="Kiss B."/>
            <person name="Kocsube S."/>
            <person name="Kotiranta H."/>
            <person name="LaButti K.M."/>
            <person name="Lechner B.E."/>
            <person name="Liimatainen K."/>
            <person name="Lipzen A."/>
            <person name="Lukacs Z."/>
            <person name="Mihaltcheva S."/>
            <person name="Morgado L.N."/>
            <person name="Niskanen T."/>
            <person name="Noordeloos M.E."/>
            <person name="Ohm R.A."/>
            <person name="Ortiz-Santana B."/>
            <person name="Ovrebo C."/>
            <person name="Racz N."/>
            <person name="Riley R."/>
            <person name="Savchenko A."/>
            <person name="Shiryaev A."/>
            <person name="Soop K."/>
            <person name="Spirin V."/>
            <person name="Szebenyi C."/>
            <person name="Tomsovsky M."/>
            <person name="Tulloss R.E."/>
            <person name="Uehling J."/>
            <person name="Grigoriev I.V."/>
            <person name="Vagvolgyi C."/>
            <person name="Papp T."/>
            <person name="Martin F.M."/>
            <person name="Miettinen O."/>
            <person name="Hibbett D.S."/>
            <person name="Nagy L.G."/>
        </authorList>
    </citation>
    <scope>NUCLEOTIDE SEQUENCE [LARGE SCALE GENOMIC DNA]</scope>
    <source>
        <strain evidence="3 4">OMC1185</strain>
    </source>
</reference>
<organism evidence="3 4">
    <name type="scientific">Heliocybe sulcata</name>
    <dbReference type="NCBI Taxonomy" id="5364"/>
    <lineage>
        <taxon>Eukaryota</taxon>
        <taxon>Fungi</taxon>
        <taxon>Dikarya</taxon>
        <taxon>Basidiomycota</taxon>
        <taxon>Agaricomycotina</taxon>
        <taxon>Agaricomycetes</taxon>
        <taxon>Gloeophyllales</taxon>
        <taxon>Gloeophyllaceae</taxon>
        <taxon>Heliocybe</taxon>
    </lineage>
</organism>
<dbReference type="AlphaFoldDB" id="A0A5C3NFY0"/>